<dbReference type="GO" id="GO:0006629">
    <property type="term" value="P:lipid metabolic process"/>
    <property type="evidence" value="ECO:0007669"/>
    <property type="project" value="InterPro"/>
</dbReference>
<dbReference type="InterPro" id="IPR051218">
    <property type="entry name" value="Sec_MonoDiacylglyc_Lipase"/>
</dbReference>
<dbReference type="PANTHER" id="PTHR45856:SF24">
    <property type="entry name" value="FUNGAL LIPASE-LIKE DOMAIN-CONTAINING PROTEIN"/>
    <property type="match status" value="1"/>
</dbReference>
<protein>
    <submittedName>
        <fullName evidence="2">Lipase (Class 3)</fullName>
    </submittedName>
</protein>
<name>A0A327VWI4_9BACT</name>
<feature type="domain" description="Fungal lipase-type" evidence="1">
    <location>
        <begin position="361"/>
        <end position="487"/>
    </location>
</feature>
<dbReference type="Pfam" id="PF01764">
    <property type="entry name" value="Lipase_3"/>
    <property type="match status" value="2"/>
</dbReference>
<dbReference type="RefSeq" id="WP_170137796.1">
    <property type="nucleotide sequence ID" value="NZ_QLMA01000005.1"/>
</dbReference>
<feature type="domain" description="Fungal lipase-type" evidence="1">
    <location>
        <begin position="128"/>
        <end position="224"/>
    </location>
</feature>
<dbReference type="Gene3D" id="3.40.50.1820">
    <property type="entry name" value="alpha/beta hydrolase"/>
    <property type="match status" value="2"/>
</dbReference>
<organism evidence="2 3">
    <name type="scientific">Chitinophaga dinghuensis</name>
    <dbReference type="NCBI Taxonomy" id="1539050"/>
    <lineage>
        <taxon>Bacteria</taxon>
        <taxon>Pseudomonadati</taxon>
        <taxon>Bacteroidota</taxon>
        <taxon>Chitinophagia</taxon>
        <taxon>Chitinophagales</taxon>
        <taxon>Chitinophagaceae</taxon>
        <taxon>Chitinophaga</taxon>
    </lineage>
</organism>
<accession>A0A327VWI4</accession>
<dbReference type="AlphaFoldDB" id="A0A327VWI4"/>
<gene>
    <name evidence="2" type="ORF">CLV59_105466</name>
</gene>
<dbReference type="PANTHER" id="PTHR45856">
    <property type="entry name" value="ALPHA/BETA-HYDROLASES SUPERFAMILY PROTEIN"/>
    <property type="match status" value="1"/>
</dbReference>
<dbReference type="EMBL" id="QLMA01000005">
    <property type="protein sequence ID" value="RAJ80357.1"/>
    <property type="molecule type" value="Genomic_DNA"/>
</dbReference>
<dbReference type="InterPro" id="IPR029058">
    <property type="entry name" value="AB_hydrolase_fold"/>
</dbReference>
<dbReference type="InterPro" id="IPR002921">
    <property type="entry name" value="Fungal_lipase-type"/>
</dbReference>
<keyword evidence="3" id="KW-1185">Reference proteome</keyword>
<evidence type="ECO:0000313" key="2">
    <source>
        <dbReference type="EMBL" id="RAJ80357.1"/>
    </source>
</evidence>
<sequence>MEQTNSAPEATALATSINVPLASLEMIAAQANIYDLLDDGPSLPPGWDVIKQPFKNDPATDKVVPIPTQGYIVKITVQDNDNNNVQVDVLAVGISWLKFLLYQYDGAFKMETLPTDIAGKNIPATAQVLSMYSIAYQFLRRPIWDAVTKREDPSRPLYICGHGLGAPLAQIAALDLRVGNQGPADPHTGIKPNAPTTPTPCYTFSNADFGNSEMATYYKNTITAPATVTRASAAGNDVDKWPLSPSGFSLLGTYNPVNASLNPEADDPWWERATVFYTQTLGGNPIPNDPEPVNIDTPPGFSRDMAFTLSKLSMLCYHWAQHPDSIGGDAPANYQFVKSIDSNGGTWAYIFKGDTNNSVVIVFRGEINWQEFNTYTAYTGFICPPWSPVGSAQVNIGAYTLYAGMSDAIKTELQQFSSRDLYLTGHSLGGAIANIAASDYAMSNTRAVKAIYTFGSMMSANYDFAQKFNAVLGSKSYQIRRPNDYLATGLMTIGYEPINTGVVMQGQLKYEDPDYHNLLNYMKLLDTSRL</sequence>
<proteinExistence type="predicted"/>
<dbReference type="Proteomes" id="UP000249819">
    <property type="component" value="Unassembled WGS sequence"/>
</dbReference>
<reference evidence="2 3" key="1">
    <citation type="submission" date="2018-06" db="EMBL/GenBank/DDBJ databases">
        <title>Genomic Encyclopedia of Archaeal and Bacterial Type Strains, Phase II (KMG-II): from individual species to whole genera.</title>
        <authorList>
            <person name="Goeker M."/>
        </authorList>
    </citation>
    <scope>NUCLEOTIDE SEQUENCE [LARGE SCALE GENOMIC DNA]</scope>
    <source>
        <strain evidence="2 3">DSM 29821</strain>
    </source>
</reference>
<evidence type="ECO:0000313" key="3">
    <source>
        <dbReference type="Proteomes" id="UP000249819"/>
    </source>
</evidence>
<dbReference type="SUPFAM" id="SSF53474">
    <property type="entry name" value="alpha/beta-Hydrolases"/>
    <property type="match status" value="2"/>
</dbReference>
<comment type="caution">
    <text evidence="2">The sequence shown here is derived from an EMBL/GenBank/DDBJ whole genome shotgun (WGS) entry which is preliminary data.</text>
</comment>
<evidence type="ECO:0000259" key="1">
    <source>
        <dbReference type="Pfam" id="PF01764"/>
    </source>
</evidence>